<feature type="domain" description="C2H2-type" evidence="7">
    <location>
        <begin position="101"/>
        <end position="128"/>
    </location>
</feature>
<evidence type="ECO:0000256" key="6">
    <source>
        <dbReference type="PROSITE-ProRule" id="PRU00042"/>
    </source>
</evidence>
<dbReference type="GO" id="GO:0000981">
    <property type="term" value="F:DNA-binding transcription factor activity, RNA polymerase II-specific"/>
    <property type="evidence" value="ECO:0007669"/>
    <property type="project" value="TreeGrafter"/>
</dbReference>
<keyword evidence="2" id="KW-0677">Repeat</keyword>
<keyword evidence="9" id="KW-1185">Reference proteome</keyword>
<keyword evidence="4" id="KW-0862">Zinc</keyword>
<sequence length="243" mass="27357">MLSSPLFLLLKLHFQPPNPSGTRITDILEDLHQSGVAEWRLGSVCVEEMRRDVRGGLEQGQGEHTKKPLGKIGRCPLDYKTGQKGPEEPRSKDVCQKKKQNPCTECGNSFEKDSCIVNHQCRRSAVSPYKCSECGKSFKKRSQLAYHQRIHTGERPYGCSECGKSFKSSSDLKKHQRIHTGERPYKCSECGKSFSKSSHLSYHQCFHTGERPYKCSECGKSFKSSYDLTSALCLEITSKAVLN</sequence>
<keyword evidence="3 6" id="KW-0863">Zinc-finger</keyword>
<dbReference type="Proteomes" id="UP000001645">
    <property type="component" value="Unplaced"/>
</dbReference>
<feature type="domain" description="C2H2-type" evidence="7">
    <location>
        <begin position="213"/>
        <end position="228"/>
    </location>
</feature>
<evidence type="ECO:0000256" key="4">
    <source>
        <dbReference type="ARBA" id="ARBA00022833"/>
    </source>
</evidence>
<dbReference type="FunFam" id="3.30.160.60:FF:002343">
    <property type="entry name" value="Zinc finger protein 33A"/>
    <property type="match status" value="1"/>
</dbReference>
<dbReference type="FunFam" id="3.30.160.60:FF:000176">
    <property type="entry name" value="zinc finger protein 70"/>
    <property type="match status" value="1"/>
</dbReference>
<dbReference type="PANTHER" id="PTHR23226:SF375">
    <property type="entry name" value="C2H2-TYPE DOMAIN-CONTAINING PROTEIN-RELATED"/>
    <property type="match status" value="1"/>
</dbReference>
<evidence type="ECO:0000313" key="8">
    <source>
        <dbReference type="Ensembl" id="ENSMGAP00000029269.1"/>
    </source>
</evidence>
<dbReference type="FunFam" id="3.30.160.60:FF:000388">
    <property type="entry name" value="zinc finger protein 567"/>
    <property type="match status" value="1"/>
</dbReference>
<feature type="domain" description="C2H2-type" evidence="7">
    <location>
        <begin position="157"/>
        <end position="184"/>
    </location>
</feature>
<name>A0A803YBX2_MELGA</name>
<evidence type="ECO:0000256" key="1">
    <source>
        <dbReference type="ARBA" id="ARBA00022723"/>
    </source>
</evidence>
<reference evidence="8" key="1">
    <citation type="journal article" date="2010" name="PLoS Biol.">
        <title>Multi-platform next-generation sequencing of the domestic turkey (Meleagris gallopavo): genome assembly and analysis.</title>
        <authorList>
            <person name="Dalloul R.A."/>
            <person name="Long J.A."/>
            <person name="Zimin A.V."/>
            <person name="Aslam L."/>
            <person name="Beal K."/>
            <person name="Blomberg L.A."/>
            <person name="Bouffard P."/>
            <person name="Burt D.W."/>
            <person name="Crasta O."/>
            <person name="Crooijmans R.P."/>
            <person name="Cooper K."/>
            <person name="Coulombe R.A."/>
            <person name="De S."/>
            <person name="Delany M.E."/>
            <person name="Dodgson J.B."/>
            <person name="Dong J.J."/>
            <person name="Evans C."/>
            <person name="Frederickson K.M."/>
            <person name="Flicek P."/>
            <person name="Florea L."/>
            <person name="Folkerts O."/>
            <person name="Groenen M.A."/>
            <person name="Harkins T.T."/>
            <person name="Herrero J."/>
            <person name="Hoffmann S."/>
            <person name="Megens H.J."/>
            <person name="Jiang A."/>
            <person name="de Jong P."/>
            <person name="Kaiser P."/>
            <person name="Kim H."/>
            <person name="Kim K.W."/>
            <person name="Kim S."/>
            <person name="Langenberger D."/>
            <person name="Lee M.K."/>
            <person name="Lee T."/>
            <person name="Mane S."/>
            <person name="Marcais G."/>
            <person name="Marz M."/>
            <person name="McElroy A.P."/>
            <person name="Modise T."/>
            <person name="Nefedov M."/>
            <person name="Notredame C."/>
            <person name="Paton I.R."/>
            <person name="Payne W.S."/>
            <person name="Pertea G."/>
            <person name="Prickett D."/>
            <person name="Puiu D."/>
            <person name="Qioa D."/>
            <person name="Raineri E."/>
            <person name="Ruffier M."/>
            <person name="Salzberg S.L."/>
            <person name="Schatz M.C."/>
            <person name="Scheuring C."/>
            <person name="Schmidt C.J."/>
            <person name="Schroeder S."/>
            <person name="Searle S.M."/>
            <person name="Smith E.J."/>
            <person name="Smith J."/>
            <person name="Sonstegard T.S."/>
            <person name="Stadler P.F."/>
            <person name="Tafer H."/>
            <person name="Tu Z.J."/>
            <person name="Van Tassell C.P."/>
            <person name="Vilella A.J."/>
            <person name="Williams K.P."/>
            <person name="Yorke J.A."/>
            <person name="Zhang L."/>
            <person name="Zhang H.B."/>
            <person name="Zhang X."/>
            <person name="Zhang Y."/>
            <person name="Reed K.M."/>
        </authorList>
    </citation>
    <scope>NUCLEOTIDE SEQUENCE [LARGE SCALE GENOMIC DNA]</scope>
</reference>
<dbReference type="GO" id="GO:0031981">
    <property type="term" value="C:nuclear lumen"/>
    <property type="evidence" value="ECO:0007669"/>
    <property type="project" value="UniProtKB-ARBA"/>
</dbReference>
<evidence type="ECO:0000256" key="5">
    <source>
        <dbReference type="ARBA" id="ARBA00023125"/>
    </source>
</evidence>
<dbReference type="InParanoid" id="A0A803YBX2"/>
<dbReference type="GO" id="GO:0000978">
    <property type="term" value="F:RNA polymerase II cis-regulatory region sequence-specific DNA binding"/>
    <property type="evidence" value="ECO:0007669"/>
    <property type="project" value="TreeGrafter"/>
</dbReference>
<evidence type="ECO:0000256" key="2">
    <source>
        <dbReference type="ARBA" id="ARBA00022737"/>
    </source>
</evidence>
<dbReference type="Pfam" id="PF00096">
    <property type="entry name" value="zf-C2H2"/>
    <property type="match status" value="4"/>
</dbReference>
<reference evidence="8" key="2">
    <citation type="submission" date="2025-08" db="UniProtKB">
        <authorList>
            <consortium name="Ensembl"/>
        </authorList>
    </citation>
    <scope>IDENTIFICATION</scope>
</reference>
<dbReference type="PROSITE" id="PS00028">
    <property type="entry name" value="ZINC_FINGER_C2H2_1"/>
    <property type="match status" value="3"/>
</dbReference>
<dbReference type="SMART" id="SM00355">
    <property type="entry name" value="ZnF_C2H2"/>
    <property type="match status" value="3"/>
</dbReference>
<accession>A0A803YBX2</accession>
<reference evidence="8" key="3">
    <citation type="submission" date="2025-09" db="UniProtKB">
        <authorList>
            <consortium name="Ensembl"/>
        </authorList>
    </citation>
    <scope>IDENTIFICATION</scope>
</reference>
<dbReference type="AlphaFoldDB" id="A0A803YBX2"/>
<dbReference type="PROSITE" id="PS50157">
    <property type="entry name" value="ZINC_FINGER_C2H2_2"/>
    <property type="match status" value="5"/>
</dbReference>
<dbReference type="GeneTree" id="ENSGT01150000286944"/>
<dbReference type="GO" id="GO:0008270">
    <property type="term" value="F:zinc ion binding"/>
    <property type="evidence" value="ECO:0007669"/>
    <property type="project" value="UniProtKB-KW"/>
</dbReference>
<dbReference type="Gene3D" id="3.30.160.60">
    <property type="entry name" value="Classic Zinc Finger"/>
    <property type="match status" value="5"/>
</dbReference>
<proteinExistence type="predicted"/>
<dbReference type="Ensembl" id="ENSMGAT00000029448.1">
    <property type="protein sequence ID" value="ENSMGAP00000029269.1"/>
    <property type="gene ID" value="ENSMGAG00000022501.1"/>
</dbReference>
<feature type="domain" description="C2H2-type" evidence="7">
    <location>
        <begin position="185"/>
        <end position="212"/>
    </location>
</feature>
<dbReference type="InterPro" id="IPR013087">
    <property type="entry name" value="Znf_C2H2_type"/>
</dbReference>
<dbReference type="FunFam" id="3.30.160.60:FF:002090">
    <property type="entry name" value="Zinc finger protein 473"/>
    <property type="match status" value="1"/>
</dbReference>
<protein>
    <recommendedName>
        <fullName evidence="7">C2H2-type domain-containing protein</fullName>
    </recommendedName>
</protein>
<keyword evidence="5" id="KW-0238">DNA-binding</keyword>
<evidence type="ECO:0000313" key="9">
    <source>
        <dbReference type="Proteomes" id="UP000001645"/>
    </source>
</evidence>
<organism evidence="8 9">
    <name type="scientific">Meleagris gallopavo</name>
    <name type="common">Wild turkey</name>
    <dbReference type="NCBI Taxonomy" id="9103"/>
    <lineage>
        <taxon>Eukaryota</taxon>
        <taxon>Metazoa</taxon>
        <taxon>Chordata</taxon>
        <taxon>Craniata</taxon>
        <taxon>Vertebrata</taxon>
        <taxon>Euteleostomi</taxon>
        <taxon>Archelosauria</taxon>
        <taxon>Archosauria</taxon>
        <taxon>Dinosauria</taxon>
        <taxon>Saurischia</taxon>
        <taxon>Theropoda</taxon>
        <taxon>Coelurosauria</taxon>
        <taxon>Aves</taxon>
        <taxon>Neognathae</taxon>
        <taxon>Galloanserae</taxon>
        <taxon>Galliformes</taxon>
        <taxon>Phasianidae</taxon>
        <taxon>Meleagridinae</taxon>
        <taxon>Meleagris</taxon>
    </lineage>
</organism>
<feature type="domain" description="C2H2-type" evidence="7">
    <location>
        <begin position="129"/>
        <end position="156"/>
    </location>
</feature>
<dbReference type="InterPro" id="IPR036236">
    <property type="entry name" value="Znf_C2H2_sf"/>
</dbReference>
<dbReference type="SUPFAM" id="SSF57667">
    <property type="entry name" value="beta-beta-alpha zinc fingers"/>
    <property type="match status" value="3"/>
</dbReference>
<evidence type="ECO:0000259" key="7">
    <source>
        <dbReference type="PROSITE" id="PS50157"/>
    </source>
</evidence>
<keyword evidence="1" id="KW-0479">Metal-binding</keyword>
<evidence type="ECO:0000256" key="3">
    <source>
        <dbReference type="ARBA" id="ARBA00022771"/>
    </source>
</evidence>
<dbReference type="PANTHER" id="PTHR23226">
    <property type="entry name" value="ZINC FINGER AND SCAN DOMAIN-CONTAINING"/>
    <property type="match status" value="1"/>
</dbReference>